<evidence type="ECO:0000256" key="2">
    <source>
        <dbReference type="ARBA" id="ARBA00012759"/>
    </source>
</evidence>
<comment type="catalytic activity">
    <reaction evidence="1">
        <text>Thiol-dependent hydrolysis of ester, thioester, amide, peptide and isopeptide bonds formed by the C-terminal Gly of ubiquitin (a 76-residue protein attached to proteins as an intracellular targeting signal).</text>
        <dbReference type="EC" id="3.4.19.12"/>
    </reaction>
</comment>
<dbReference type="PROSITE" id="PS50865">
    <property type="entry name" value="ZF_MYND_2"/>
    <property type="match status" value="1"/>
</dbReference>
<dbReference type="Gene3D" id="2.170.270.10">
    <property type="entry name" value="SET domain"/>
    <property type="match status" value="1"/>
</dbReference>
<name>A0AAW0TCA1_SCYPA</name>
<dbReference type="PANTHER" id="PTHR21646:SF74">
    <property type="entry name" value="UBIQUITIN CARBOXYL-TERMINAL HYDROLASE 19"/>
    <property type="match status" value="1"/>
</dbReference>
<feature type="region of interest" description="Disordered" evidence="7">
    <location>
        <begin position="1"/>
        <end position="106"/>
    </location>
</feature>
<organism evidence="11 12">
    <name type="scientific">Scylla paramamosain</name>
    <name type="common">Mud crab</name>
    <dbReference type="NCBI Taxonomy" id="85552"/>
    <lineage>
        <taxon>Eukaryota</taxon>
        <taxon>Metazoa</taxon>
        <taxon>Ecdysozoa</taxon>
        <taxon>Arthropoda</taxon>
        <taxon>Crustacea</taxon>
        <taxon>Multicrustacea</taxon>
        <taxon>Malacostraca</taxon>
        <taxon>Eumalacostraca</taxon>
        <taxon>Eucarida</taxon>
        <taxon>Decapoda</taxon>
        <taxon>Pleocyemata</taxon>
        <taxon>Brachyura</taxon>
        <taxon>Eubrachyura</taxon>
        <taxon>Portunoidea</taxon>
        <taxon>Portunidae</taxon>
        <taxon>Portuninae</taxon>
        <taxon>Scylla</taxon>
    </lineage>
</organism>
<evidence type="ECO:0000256" key="6">
    <source>
        <dbReference type="PROSITE-ProRule" id="PRU00134"/>
    </source>
</evidence>
<evidence type="ECO:0000259" key="9">
    <source>
        <dbReference type="PROSITE" id="PS50865"/>
    </source>
</evidence>
<sequence length="1275" mass="141068">MEPSRKNHHHHHHHHNHHHHHQGQNNTAANTNSVSTATVPTASTTATTTPAVTTTTTPAAGTTPAAPPQSPQQQQNKQQDVGTSAKKKKDRENRNSISQDLSYDWSQKGDGVSVSVVVGPNQDNRTVDIRTDETSLALYLTDGRRFSTQLYAEVVPGATSVVYKGPRCIVRLQKRDTSLNWPQLEAVKKLPPPPTPAQDRILPNKTKSTSTSPGRTPEKKQPPVTTTNSATNTTNVSTNTSTSSTPTTPAPTATTPTLTTTSTTTSTENTTEVIPVVNAKSDFVERDAENLLVVYLYVKGIKKETACVEFSEDAITAHFSTSDARFLQQYPGSSDESVFEWHLILKDKVVLEECKYKVMPNNIEMKLRKQANKKWGSLTAIPAESSASGTVAKNTWVAASKMDSPTGIPPAPPVPPLLENKKPMCLVSPVSKGMRGITSGIPASSNSFSSTSSSSSLSSTSSYSPSYSASGCDGATGSVVPRGTTGLDNIGNTCFMNSVLQCLINTQELKGYFLDYNYHEEINKDNPLGMGGKLAVSFACLMKLLWSGSLPSHAPTKLKATMSLKANQFSGFAQHDAQEFMVELLDGMHEDLNRVKKKPYVAEPPDLDGWPDHKAAQESWKLHKMRNDSIIDDLFKGQFKSTLKCHECGKISVKFDEFCCLSVPIPKDQKVIPVVFFWKDPYQKPKKFFIRVPASATAEDLRHELCERTGVQACCIQIFERLKSKIHKIYEKGSSLSSGGPNDPLMAFEVYNPIKVGEPVVEVAVVQRMMIPCPPTRCAYCSRSAAPGSNLRRCTKCYRAGYCDQNCQRNHWHSHKVNCKLVPELVGCPFILSLPESHATYSRLARVMEAYARYSVDIFQPPVYHSSSTSSHRSSTSSIDLSGEENDEMEVRSDEGDAVEDGETQERDEARDEPMTGDGSSQGESPGPWDSKEGGAVSNDTNRGYDEPPQLSSSPSVRAVQPQRTMQLPSATQLFVIRPVNSRAQSLVPPAGEPLEDKGDEPLDLSDKRYLAMDWKTSEALRGHCLIQDKEVECEVEGSYSIQRNQPTTLEACIELFTQPENLSEGDSWRCPRCKKPVEATKQMSVWRLPHILIIQLKRFSFKYVLCSDKIDKFVQYPIRGLNLQPYMSCEPEDGPAIYDLYGVINHMGRLLGGHYTSYARLFSKTDTRQSELDWRLFDDSRVSFCPESRVVNEQAYLLLYRRRDTPFTLHRLPPPPPPMPPTVTQEENGMEHLETEEVTPMSISSASQQSSSSQPSSSSLEGEEQLSTTQEELD</sequence>
<dbReference type="SUPFAM" id="SSF54001">
    <property type="entry name" value="Cysteine proteinases"/>
    <property type="match status" value="1"/>
</dbReference>
<evidence type="ECO:0000256" key="1">
    <source>
        <dbReference type="ARBA" id="ARBA00000707"/>
    </source>
</evidence>
<dbReference type="PANTHER" id="PTHR21646">
    <property type="entry name" value="UBIQUITIN CARBOXYL-TERMINAL HYDROLASE"/>
    <property type="match status" value="1"/>
</dbReference>
<dbReference type="InterPro" id="IPR008978">
    <property type="entry name" value="HSP20-like_chaperone"/>
</dbReference>
<dbReference type="Gene3D" id="6.10.140.2220">
    <property type="match status" value="1"/>
</dbReference>
<evidence type="ECO:0000313" key="11">
    <source>
        <dbReference type="EMBL" id="KAK8384961.1"/>
    </source>
</evidence>
<dbReference type="InterPro" id="IPR046341">
    <property type="entry name" value="SET_dom_sf"/>
</dbReference>
<feature type="compositionally biased region" description="Polar residues" evidence="7">
    <location>
        <begin position="1266"/>
        <end position="1275"/>
    </location>
</feature>
<protein>
    <recommendedName>
        <fullName evidence="2">ubiquitinyl hydrolase 1</fullName>
        <ecNumber evidence="2">3.4.19.12</ecNumber>
    </recommendedName>
</protein>
<feature type="compositionally biased region" description="Polar residues" evidence="7">
    <location>
        <begin position="95"/>
        <end position="105"/>
    </location>
</feature>
<evidence type="ECO:0000259" key="8">
    <source>
        <dbReference type="PROSITE" id="PS50235"/>
    </source>
</evidence>
<feature type="compositionally biased region" description="Polar residues" evidence="7">
    <location>
        <begin position="205"/>
        <end position="214"/>
    </location>
</feature>
<dbReference type="GO" id="GO:0008270">
    <property type="term" value="F:zinc ion binding"/>
    <property type="evidence" value="ECO:0007669"/>
    <property type="project" value="UniProtKB-KW"/>
</dbReference>
<gene>
    <name evidence="11" type="ORF">O3P69_014495</name>
</gene>
<feature type="region of interest" description="Disordered" evidence="7">
    <location>
        <begin position="183"/>
        <end position="268"/>
    </location>
</feature>
<dbReference type="InterPro" id="IPR001394">
    <property type="entry name" value="Peptidase_C19_UCH"/>
</dbReference>
<dbReference type="SUPFAM" id="SSF49764">
    <property type="entry name" value="HSP20-like chaperones"/>
    <property type="match status" value="2"/>
</dbReference>
<comment type="caution">
    <text evidence="11">The sequence shown here is derived from an EMBL/GenBank/DDBJ whole genome shotgun (WGS) entry which is preliminary data.</text>
</comment>
<feature type="domain" description="CS" evidence="10">
    <location>
        <begin position="98"/>
        <end position="185"/>
    </location>
</feature>
<evidence type="ECO:0000313" key="12">
    <source>
        <dbReference type="Proteomes" id="UP001487740"/>
    </source>
</evidence>
<keyword evidence="3" id="KW-0479">Metal-binding</keyword>
<reference evidence="11 12" key="1">
    <citation type="submission" date="2023-03" db="EMBL/GenBank/DDBJ databases">
        <title>High-quality genome of Scylla paramamosain provides insights in environmental adaptation.</title>
        <authorList>
            <person name="Zhang L."/>
        </authorList>
    </citation>
    <scope>NUCLEOTIDE SEQUENCE [LARGE SCALE GENOMIC DNA]</scope>
    <source>
        <strain evidence="11">LZ_2023a</strain>
        <tissue evidence="11">Muscle</tissue>
    </source>
</reference>
<feature type="domain" description="MYND-type" evidence="9">
    <location>
        <begin position="778"/>
        <end position="819"/>
    </location>
</feature>
<dbReference type="PROSITE" id="PS51203">
    <property type="entry name" value="CS"/>
    <property type="match status" value="2"/>
</dbReference>
<dbReference type="InterPro" id="IPR007052">
    <property type="entry name" value="CS_dom"/>
</dbReference>
<keyword evidence="4 6" id="KW-0863">Zinc-finger</keyword>
<feature type="domain" description="USP" evidence="8">
    <location>
        <begin position="485"/>
        <end position="1204"/>
    </location>
</feature>
<accession>A0AAW0TCA1</accession>
<dbReference type="Pfam" id="PF00443">
    <property type="entry name" value="UCH"/>
    <property type="match status" value="1"/>
</dbReference>
<dbReference type="AlphaFoldDB" id="A0AAW0TCA1"/>
<dbReference type="PROSITE" id="PS00973">
    <property type="entry name" value="USP_2"/>
    <property type="match status" value="1"/>
</dbReference>
<feature type="domain" description="CS" evidence="10">
    <location>
        <begin position="276"/>
        <end position="379"/>
    </location>
</feature>
<dbReference type="GO" id="GO:0004843">
    <property type="term" value="F:cysteine-type deubiquitinase activity"/>
    <property type="evidence" value="ECO:0007669"/>
    <property type="project" value="UniProtKB-EC"/>
</dbReference>
<evidence type="ECO:0000256" key="7">
    <source>
        <dbReference type="SAM" id="MobiDB-lite"/>
    </source>
</evidence>
<keyword evidence="5" id="KW-0862">Zinc</keyword>
<feature type="region of interest" description="Disordered" evidence="7">
    <location>
        <begin position="864"/>
        <end position="964"/>
    </location>
</feature>
<feature type="compositionally biased region" description="Low complexity" evidence="7">
    <location>
        <begin position="222"/>
        <end position="268"/>
    </location>
</feature>
<feature type="compositionally biased region" description="Low complexity" evidence="7">
    <location>
        <begin position="865"/>
        <end position="878"/>
    </location>
</feature>
<dbReference type="InterPro" id="IPR002893">
    <property type="entry name" value="Znf_MYND"/>
</dbReference>
<dbReference type="InterPro" id="IPR028889">
    <property type="entry name" value="USP"/>
</dbReference>
<feature type="compositionally biased region" description="Low complexity" evidence="7">
    <location>
        <begin position="25"/>
        <end position="64"/>
    </location>
</feature>
<dbReference type="Pfam" id="PF01753">
    <property type="entry name" value="zf-MYND"/>
    <property type="match status" value="1"/>
</dbReference>
<dbReference type="EC" id="3.4.19.12" evidence="2"/>
<dbReference type="CDD" id="cd06466">
    <property type="entry name" value="p23_CS_SGT1_like"/>
    <property type="match status" value="1"/>
</dbReference>
<dbReference type="InterPro" id="IPR018200">
    <property type="entry name" value="USP_CS"/>
</dbReference>
<feature type="compositionally biased region" description="Pro residues" evidence="7">
    <location>
        <begin position="1213"/>
        <end position="1222"/>
    </location>
</feature>
<dbReference type="PROSITE" id="PS50235">
    <property type="entry name" value="USP_3"/>
    <property type="match status" value="1"/>
</dbReference>
<dbReference type="InterPro" id="IPR038765">
    <property type="entry name" value="Papain-like_cys_pep_sf"/>
</dbReference>
<dbReference type="InterPro" id="IPR050185">
    <property type="entry name" value="Ub_carboxyl-term_hydrolase"/>
</dbReference>
<evidence type="ECO:0000259" key="10">
    <source>
        <dbReference type="PROSITE" id="PS51203"/>
    </source>
</evidence>
<dbReference type="GO" id="GO:0016579">
    <property type="term" value="P:protein deubiquitination"/>
    <property type="evidence" value="ECO:0007669"/>
    <property type="project" value="InterPro"/>
</dbReference>
<feature type="compositionally biased region" description="Basic residues" evidence="7">
    <location>
        <begin position="1"/>
        <end position="22"/>
    </location>
</feature>
<dbReference type="Pfam" id="PF04969">
    <property type="entry name" value="CS"/>
    <property type="match status" value="2"/>
</dbReference>
<dbReference type="CDD" id="cd02674">
    <property type="entry name" value="Peptidase_C19R"/>
    <property type="match status" value="1"/>
</dbReference>
<keyword evidence="12" id="KW-1185">Reference proteome</keyword>
<feature type="compositionally biased region" description="Low complexity" evidence="7">
    <location>
        <begin position="1243"/>
        <end position="1260"/>
    </location>
</feature>
<dbReference type="Gene3D" id="3.90.70.10">
    <property type="entry name" value="Cysteine proteinases"/>
    <property type="match status" value="2"/>
</dbReference>
<evidence type="ECO:0000256" key="5">
    <source>
        <dbReference type="ARBA" id="ARBA00022833"/>
    </source>
</evidence>
<dbReference type="PROSITE" id="PS00972">
    <property type="entry name" value="USP_1"/>
    <property type="match status" value="1"/>
</dbReference>
<dbReference type="Gene3D" id="2.60.40.790">
    <property type="match status" value="2"/>
</dbReference>
<dbReference type="SUPFAM" id="SSF144232">
    <property type="entry name" value="HIT/MYND zinc finger-like"/>
    <property type="match status" value="1"/>
</dbReference>
<dbReference type="EMBL" id="JARAKH010000034">
    <property type="protein sequence ID" value="KAK8384961.1"/>
    <property type="molecule type" value="Genomic_DNA"/>
</dbReference>
<feature type="compositionally biased region" description="Basic and acidic residues" evidence="7">
    <location>
        <begin position="904"/>
        <end position="914"/>
    </location>
</feature>
<proteinExistence type="predicted"/>
<feature type="region of interest" description="Disordered" evidence="7">
    <location>
        <begin position="1208"/>
        <end position="1275"/>
    </location>
</feature>
<feature type="compositionally biased region" description="Polar residues" evidence="7">
    <location>
        <begin position="950"/>
        <end position="964"/>
    </location>
</feature>
<dbReference type="CDD" id="cd06463">
    <property type="entry name" value="p23_like"/>
    <property type="match status" value="1"/>
</dbReference>
<dbReference type="Proteomes" id="UP001487740">
    <property type="component" value="Unassembled WGS sequence"/>
</dbReference>
<evidence type="ECO:0000256" key="3">
    <source>
        <dbReference type="ARBA" id="ARBA00022723"/>
    </source>
</evidence>
<evidence type="ECO:0000256" key="4">
    <source>
        <dbReference type="ARBA" id="ARBA00022771"/>
    </source>
</evidence>